<evidence type="ECO:0000313" key="3">
    <source>
        <dbReference type="Proteomes" id="UP000271925"/>
    </source>
</evidence>
<sequence length="148" mass="17195">MSFALNCRVWDTQNRHMYYLSSQMTRTNHFQTILLEDVLALVNLANPADIRLYETTEPWRLMLSVGQHDREGTLLFDYDIVECDGHHWIIQNHPEQSGYSLFLLNSMGLPPYLRLDRELAQAVKQVGNFFEHPHLALDLPPSSLLWAA</sequence>
<protein>
    <recommendedName>
        <fullName evidence="1">YopX protein domain-containing protein</fullName>
    </recommendedName>
</protein>
<keyword evidence="3" id="KW-1185">Reference proteome</keyword>
<dbReference type="OrthoDB" id="949255at2"/>
<dbReference type="InterPro" id="IPR019096">
    <property type="entry name" value="YopX_protein"/>
</dbReference>
<dbReference type="EMBL" id="RQJO01000009">
    <property type="protein sequence ID" value="RRB02466.1"/>
    <property type="molecule type" value="Genomic_DNA"/>
</dbReference>
<organism evidence="2 3">
    <name type="scientific">Larkinella rosea</name>
    <dbReference type="NCBI Taxonomy" id="2025312"/>
    <lineage>
        <taxon>Bacteria</taxon>
        <taxon>Pseudomonadati</taxon>
        <taxon>Bacteroidota</taxon>
        <taxon>Cytophagia</taxon>
        <taxon>Cytophagales</taxon>
        <taxon>Spirosomataceae</taxon>
        <taxon>Larkinella</taxon>
    </lineage>
</organism>
<feature type="domain" description="YopX protein" evidence="1">
    <location>
        <begin position="8"/>
        <end position="135"/>
    </location>
</feature>
<dbReference type="RefSeq" id="WP_124876630.1">
    <property type="nucleotide sequence ID" value="NZ_RQJO01000009.1"/>
</dbReference>
<accession>A0A3P1BNS7</accession>
<dbReference type="Proteomes" id="UP000271925">
    <property type="component" value="Unassembled WGS sequence"/>
</dbReference>
<dbReference type="Pfam" id="PF09643">
    <property type="entry name" value="YopX"/>
    <property type="match status" value="1"/>
</dbReference>
<reference evidence="2 3" key="1">
    <citation type="submission" date="2018-11" db="EMBL/GenBank/DDBJ databases">
        <authorList>
            <person name="Zhou Z."/>
            <person name="Wang G."/>
        </authorList>
    </citation>
    <scope>NUCLEOTIDE SEQUENCE [LARGE SCALE GENOMIC DNA]</scope>
    <source>
        <strain evidence="2 3">KCTC52004</strain>
    </source>
</reference>
<dbReference type="SUPFAM" id="SSF159006">
    <property type="entry name" value="YopX-like"/>
    <property type="match status" value="1"/>
</dbReference>
<name>A0A3P1BNS7_9BACT</name>
<comment type="caution">
    <text evidence="2">The sequence shown here is derived from an EMBL/GenBank/DDBJ whole genome shotgun (WGS) entry which is preliminary data.</text>
</comment>
<dbReference type="AlphaFoldDB" id="A0A3P1BNS7"/>
<proteinExistence type="predicted"/>
<evidence type="ECO:0000259" key="1">
    <source>
        <dbReference type="Pfam" id="PF09643"/>
    </source>
</evidence>
<evidence type="ECO:0000313" key="2">
    <source>
        <dbReference type="EMBL" id="RRB02466.1"/>
    </source>
</evidence>
<gene>
    <name evidence="2" type="ORF">EHT25_18595</name>
</gene>